<reference evidence="2" key="2">
    <citation type="submission" date="2015-03" db="UniProtKB">
        <authorList>
            <consortium name="EnsemblPlants"/>
        </authorList>
    </citation>
    <scope>IDENTIFICATION</scope>
</reference>
<accession>A0A0D3FTE7</accession>
<proteinExistence type="predicted"/>
<feature type="region of interest" description="Disordered" evidence="1">
    <location>
        <begin position="1"/>
        <end position="44"/>
    </location>
</feature>
<feature type="region of interest" description="Disordered" evidence="1">
    <location>
        <begin position="70"/>
        <end position="100"/>
    </location>
</feature>
<evidence type="ECO:0000256" key="1">
    <source>
        <dbReference type="SAM" id="MobiDB-lite"/>
    </source>
</evidence>
<feature type="compositionally biased region" description="Basic and acidic residues" evidence="1">
    <location>
        <begin position="71"/>
        <end position="92"/>
    </location>
</feature>
<dbReference type="AlphaFoldDB" id="A0A0D3FTE7"/>
<dbReference type="Gramene" id="OBART04G05280.1">
    <property type="protein sequence ID" value="OBART04G05280.1"/>
    <property type="gene ID" value="OBART04G05280"/>
</dbReference>
<keyword evidence="3" id="KW-1185">Reference proteome</keyword>
<dbReference type="Proteomes" id="UP000026960">
    <property type="component" value="Chromosome 4"/>
</dbReference>
<name>A0A0D3FTE7_9ORYZ</name>
<organism evidence="2">
    <name type="scientific">Oryza barthii</name>
    <dbReference type="NCBI Taxonomy" id="65489"/>
    <lineage>
        <taxon>Eukaryota</taxon>
        <taxon>Viridiplantae</taxon>
        <taxon>Streptophyta</taxon>
        <taxon>Embryophyta</taxon>
        <taxon>Tracheophyta</taxon>
        <taxon>Spermatophyta</taxon>
        <taxon>Magnoliopsida</taxon>
        <taxon>Liliopsida</taxon>
        <taxon>Poales</taxon>
        <taxon>Poaceae</taxon>
        <taxon>BOP clade</taxon>
        <taxon>Oryzoideae</taxon>
        <taxon>Oryzeae</taxon>
        <taxon>Oryzinae</taxon>
        <taxon>Oryza</taxon>
    </lineage>
</organism>
<feature type="compositionally biased region" description="Polar residues" evidence="1">
    <location>
        <begin position="7"/>
        <end position="18"/>
    </location>
</feature>
<dbReference type="EnsemblPlants" id="OBART04G05280.1">
    <property type="protein sequence ID" value="OBART04G05280.1"/>
    <property type="gene ID" value="OBART04G05280"/>
</dbReference>
<evidence type="ECO:0000313" key="3">
    <source>
        <dbReference type="Proteomes" id="UP000026960"/>
    </source>
</evidence>
<evidence type="ECO:0000313" key="2">
    <source>
        <dbReference type="EnsemblPlants" id="OBART04G05280.1"/>
    </source>
</evidence>
<dbReference type="PaxDb" id="65489-OBART04G05280.1"/>
<protein>
    <submittedName>
        <fullName evidence="2">Uncharacterized protein</fullName>
    </submittedName>
</protein>
<dbReference type="HOGENOM" id="CLU_2310378_0_0_1"/>
<reference evidence="2" key="1">
    <citation type="journal article" date="2009" name="Rice">
        <title>De Novo Next Generation Sequencing of Plant Genomes.</title>
        <authorList>
            <person name="Rounsley S."/>
            <person name="Marri P.R."/>
            <person name="Yu Y."/>
            <person name="He R."/>
            <person name="Sisneros N."/>
            <person name="Goicoechea J.L."/>
            <person name="Lee S.J."/>
            <person name="Angelova A."/>
            <person name="Kudrna D."/>
            <person name="Luo M."/>
            <person name="Affourtit J."/>
            <person name="Desany B."/>
            <person name="Knight J."/>
            <person name="Niazi F."/>
            <person name="Egholm M."/>
            <person name="Wing R.A."/>
        </authorList>
    </citation>
    <scope>NUCLEOTIDE SEQUENCE [LARGE SCALE GENOMIC DNA]</scope>
    <source>
        <strain evidence="2">cv. IRGC 105608</strain>
    </source>
</reference>
<sequence length="100" mass="11155">MAKRSLGMSTLNVQKWQQSPPTPPTDAPDTSAPSALASSAVTPTASVVCTDRRSHWRPRELLCIHHHRCSHRGDEGRDGEERRGIMEEDRTDMWIPRPGG</sequence>